<dbReference type="Proteomes" id="UP000240419">
    <property type="component" value="Unassembled WGS sequence"/>
</dbReference>
<dbReference type="InterPro" id="IPR033113">
    <property type="entry name" value="PLA2_histidine"/>
</dbReference>
<evidence type="ECO:0000256" key="1">
    <source>
        <dbReference type="ARBA" id="ARBA00004613"/>
    </source>
</evidence>
<dbReference type="OrthoDB" id="5125543at2"/>
<comment type="subcellular location">
    <subcellularLocation>
        <location evidence="1">Secreted</location>
    </subcellularLocation>
</comment>
<dbReference type="EMBL" id="PXZM01000029">
    <property type="protein sequence ID" value="PSJ93428.1"/>
    <property type="molecule type" value="Genomic_DNA"/>
</dbReference>
<dbReference type="PROSITE" id="PS00118">
    <property type="entry name" value="PA2_HIS"/>
    <property type="match status" value="1"/>
</dbReference>
<dbReference type="GO" id="GO:0005576">
    <property type="term" value="C:extracellular region"/>
    <property type="evidence" value="ECO:0007669"/>
    <property type="project" value="UniProtKB-SubCell"/>
</dbReference>
<evidence type="ECO:0000256" key="2">
    <source>
        <dbReference type="ARBA" id="ARBA00022525"/>
    </source>
</evidence>
<protein>
    <submittedName>
        <fullName evidence="3">Phospholipase</fullName>
    </submittedName>
</protein>
<proteinExistence type="predicted"/>
<gene>
    <name evidence="3" type="ORF">C7R93_18075</name>
</gene>
<comment type="caution">
    <text evidence="3">The sequence shown here is derived from an EMBL/GenBank/DDBJ whole genome shotgun (WGS) entry which is preliminary data.</text>
</comment>
<evidence type="ECO:0000313" key="4">
    <source>
        <dbReference type="Proteomes" id="UP000240419"/>
    </source>
</evidence>
<reference evidence="3 4" key="1">
    <citation type="submission" date="2018-03" db="EMBL/GenBank/DDBJ databases">
        <title>Brevisbacillus phylogenomics.</title>
        <authorList>
            <person name="Dunlap C."/>
        </authorList>
    </citation>
    <scope>NUCLEOTIDE SEQUENCE [LARGE SCALE GENOMIC DNA]</scope>
    <source>
        <strain evidence="3 4">NRRL NRS-1210</strain>
    </source>
</reference>
<accession>A0A2P7V2J1</accession>
<dbReference type="GO" id="GO:0006644">
    <property type="term" value="P:phospholipid metabolic process"/>
    <property type="evidence" value="ECO:0007669"/>
    <property type="project" value="InterPro"/>
</dbReference>
<dbReference type="Gene3D" id="1.20.90.10">
    <property type="entry name" value="Phospholipase A2 domain"/>
    <property type="match status" value="1"/>
</dbReference>
<dbReference type="AlphaFoldDB" id="A0A2P7V2J1"/>
<sequence length="81" mass="9104">MYGNWCGPGCSGPGAPIDDVDRCCKRHDDCYRKHGYFSCHCDQELVRCLRNKVNNSTEKGRMAGLISNFFSRTGCSPNNPR</sequence>
<dbReference type="SUPFAM" id="SSF48619">
    <property type="entry name" value="Phospholipase A2, PLA2"/>
    <property type="match status" value="1"/>
</dbReference>
<keyword evidence="2" id="KW-0964">Secreted</keyword>
<dbReference type="InterPro" id="IPR036444">
    <property type="entry name" value="PLipase_A2_dom_sf"/>
</dbReference>
<keyword evidence="4" id="KW-1185">Reference proteome</keyword>
<dbReference type="GO" id="GO:0004623">
    <property type="term" value="F:phospholipase A2 activity"/>
    <property type="evidence" value="ECO:0007669"/>
    <property type="project" value="InterPro"/>
</dbReference>
<organism evidence="3 4">
    <name type="scientific">Brevibacillus fortis</name>
    <dbReference type="NCBI Taxonomy" id="2126352"/>
    <lineage>
        <taxon>Bacteria</taxon>
        <taxon>Bacillati</taxon>
        <taxon>Bacillota</taxon>
        <taxon>Bacilli</taxon>
        <taxon>Bacillales</taxon>
        <taxon>Paenibacillaceae</taxon>
        <taxon>Brevibacillus</taxon>
    </lineage>
</organism>
<name>A0A2P7V2J1_9BACL</name>
<dbReference type="GO" id="GO:0050482">
    <property type="term" value="P:arachidonate secretion"/>
    <property type="evidence" value="ECO:0007669"/>
    <property type="project" value="InterPro"/>
</dbReference>
<evidence type="ECO:0000313" key="3">
    <source>
        <dbReference type="EMBL" id="PSJ93428.1"/>
    </source>
</evidence>